<feature type="compositionally biased region" description="Polar residues" evidence="1">
    <location>
        <begin position="632"/>
        <end position="641"/>
    </location>
</feature>
<dbReference type="AlphaFoldDB" id="A0A0A0LPT5"/>
<proteinExistence type="predicted"/>
<feature type="region of interest" description="Disordered" evidence="1">
    <location>
        <begin position="624"/>
        <end position="683"/>
    </location>
</feature>
<dbReference type="OMA" id="QCHHHQT"/>
<feature type="compositionally biased region" description="Basic residues" evidence="1">
    <location>
        <begin position="346"/>
        <end position="356"/>
    </location>
</feature>
<dbReference type="PANTHER" id="PTHR35504">
    <property type="entry name" value="PROTEIN EMBRYONIC FLOWER 1"/>
    <property type="match status" value="1"/>
</dbReference>
<name>A0A0A0LPT5_CUCSA</name>
<feature type="region of interest" description="Disordered" evidence="1">
    <location>
        <begin position="480"/>
        <end position="500"/>
    </location>
</feature>
<dbReference type="InterPro" id="IPR034583">
    <property type="entry name" value="EMF1"/>
</dbReference>
<feature type="compositionally biased region" description="Polar residues" evidence="1">
    <location>
        <begin position="480"/>
        <end position="493"/>
    </location>
</feature>
<feature type="compositionally biased region" description="Polar residues" evidence="1">
    <location>
        <begin position="581"/>
        <end position="590"/>
    </location>
</feature>
<keyword evidence="3" id="KW-1185">Reference proteome</keyword>
<feature type="region of interest" description="Disordered" evidence="1">
    <location>
        <begin position="335"/>
        <end position="370"/>
    </location>
</feature>
<evidence type="ECO:0008006" key="4">
    <source>
        <dbReference type="Google" id="ProtNLM"/>
    </source>
</evidence>
<sequence>MMHRINVMEENNHHDGTDSRPARNFVQIDSIYIDLFSSDHICDDQKCELFSIRGYVSDMHKKDWKICSPFSDIIDNGHKLNEPIASVPSVLDPSFDAYQGKIHWQETSDKDADQGFLFDHNLGKFSNSSPNASKQDVISGRTIMADNVSNSYYDQKEKKLNVADRSDNCTVALISQSEPGCASHGVTEIELVSRNLTLKAAEESLAALQDGKQTPADCLNGQLTLLVSEKDDMVDVVHGHHTVKVQGNGDASMESNESTVSSSESAETVGNSPHNCHLGRLHRRRTPKIRLLTDLLGDNGNMVVKHVDQSSPSDGSPEASEQADVRFTSKCQVTIEEDASHPDHKRERRLARNGKCRHQEIPSSSSVDKQIQTWRGEIESSVSCLGTENAPSGMKSTMKGPWCSYKMDGNSSLRRKKSKKFPVVDPYSMSLTPSEVKDQCEIWEINENRSEVAVDSVAIFAHHNEFSCRIPHSISSNVIESKPGTSGNPNSSKEPVVFEGPTNVVPWNNRILWRGSVTQKDVETMNGNPAANPFPNFKKNEREWHPSLNNYSSLQKDHKGIRCRGENELSTFVPEQDDTSKVSQLNGNRTGSHRDPNYPHQASDVICGHGVDTVMNSKMTNLKMSLPRDPQTDNSQSQLQNKDLLRRGNGKRTIEAQEPLALKKRQINQRTDQPSDRGTSDDIPMEIVELMAKNQYERRLPDAENNYKHVSETGKFSRAVQVNNYDYVYRNGRELLQKPGNLKQNAQERNGGNGLICAREVVEARTHTPANYFSNIGESQFGISHLQQNHMLRCNDSIHSLEEPSNGMQYSSIGSKRKIRSEIRKCNGTTVESGPYNSKVQYSEGCIDHLPVSEQNIEAAYLWSTSSLMPDHMSNGYQNFPAHSTDSRKISSPRTFQMGNTNAQNHHNHHPTNLERHGRQKSTEAYSQRFAESSFCRHPNVVELQHNPVGSLELYSNEAISAMHLLSLMDARMQSNAPTTAGEKHRPSKKPPVPRTQKAEEFSATDICFNKTIQDMSQFSSAFHDEVCSSATNASTSTFQHSRGFGSGTNFSSQAVFRSQNGAKMKCSDSSSWSKDQKLSKSHFISGDDRTFPVNGIEKGLVNASNSEVFVLAHHMKRNSEECKLVAHTRTLQNEKSTSETEICCVNKNPADFSLPEAGNRYMIGAEDFNFGRTFLPKNRSGSICFNNRYKQQTFV</sequence>
<feature type="region of interest" description="Disordered" evidence="1">
    <location>
        <begin position="901"/>
        <end position="927"/>
    </location>
</feature>
<feature type="region of interest" description="Disordered" evidence="1">
    <location>
        <begin position="1"/>
        <end position="20"/>
    </location>
</feature>
<gene>
    <name evidence="2" type="ORF">Csa_2G375180</name>
</gene>
<evidence type="ECO:0000313" key="2">
    <source>
        <dbReference type="EMBL" id="KGN62827.1"/>
    </source>
</evidence>
<reference evidence="2 3" key="1">
    <citation type="journal article" date="2009" name="Nat. Genet.">
        <title>The genome of the cucumber, Cucumis sativus L.</title>
        <authorList>
            <person name="Huang S."/>
            <person name="Li R."/>
            <person name="Zhang Z."/>
            <person name="Li L."/>
            <person name="Gu X."/>
            <person name="Fan W."/>
            <person name="Lucas W.J."/>
            <person name="Wang X."/>
            <person name="Xie B."/>
            <person name="Ni P."/>
            <person name="Ren Y."/>
            <person name="Zhu H."/>
            <person name="Li J."/>
            <person name="Lin K."/>
            <person name="Jin W."/>
            <person name="Fei Z."/>
            <person name="Li G."/>
            <person name="Staub J."/>
            <person name="Kilian A."/>
            <person name="van der Vossen E.A."/>
            <person name="Wu Y."/>
            <person name="Guo J."/>
            <person name="He J."/>
            <person name="Jia Z."/>
            <person name="Ren Y."/>
            <person name="Tian G."/>
            <person name="Lu Y."/>
            <person name="Ruan J."/>
            <person name="Qian W."/>
            <person name="Wang M."/>
            <person name="Huang Q."/>
            <person name="Li B."/>
            <person name="Xuan Z."/>
            <person name="Cao J."/>
            <person name="Asan"/>
            <person name="Wu Z."/>
            <person name="Zhang J."/>
            <person name="Cai Q."/>
            <person name="Bai Y."/>
            <person name="Zhao B."/>
            <person name="Han Y."/>
            <person name="Li Y."/>
            <person name="Li X."/>
            <person name="Wang S."/>
            <person name="Shi Q."/>
            <person name="Liu S."/>
            <person name="Cho W.K."/>
            <person name="Kim J.Y."/>
            <person name="Xu Y."/>
            <person name="Heller-Uszynska K."/>
            <person name="Miao H."/>
            <person name="Cheng Z."/>
            <person name="Zhang S."/>
            <person name="Wu J."/>
            <person name="Yang Y."/>
            <person name="Kang H."/>
            <person name="Li M."/>
            <person name="Liang H."/>
            <person name="Ren X."/>
            <person name="Shi Z."/>
            <person name="Wen M."/>
            <person name="Jian M."/>
            <person name="Yang H."/>
            <person name="Zhang G."/>
            <person name="Yang Z."/>
            <person name="Chen R."/>
            <person name="Liu S."/>
            <person name="Li J."/>
            <person name="Ma L."/>
            <person name="Liu H."/>
            <person name="Zhou Y."/>
            <person name="Zhao J."/>
            <person name="Fang X."/>
            <person name="Li G."/>
            <person name="Fang L."/>
            <person name="Li Y."/>
            <person name="Liu D."/>
            <person name="Zheng H."/>
            <person name="Zhang Y."/>
            <person name="Qin N."/>
            <person name="Li Z."/>
            <person name="Yang G."/>
            <person name="Yang S."/>
            <person name="Bolund L."/>
            <person name="Kristiansen K."/>
            <person name="Zheng H."/>
            <person name="Li S."/>
            <person name="Zhang X."/>
            <person name="Yang H."/>
            <person name="Wang J."/>
            <person name="Sun R."/>
            <person name="Zhang B."/>
            <person name="Jiang S."/>
            <person name="Wang J."/>
            <person name="Du Y."/>
            <person name="Li S."/>
        </authorList>
    </citation>
    <scope>NUCLEOTIDE SEQUENCE [LARGE SCALE GENOMIC DNA]</scope>
    <source>
        <strain evidence="3">cv. 9930</strain>
    </source>
</reference>
<dbReference type="KEGG" id="csv:105434659"/>
<feature type="compositionally biased region" description="Polar residues" evidence="1">
    <location>
        <begin position="361"/>
        <end position="370"/>
    </location>
</feature>
<accession>A0A0A0LPT5</accession>
<dbReference type="EMBL" id="CM002923">
    <property type="protein sequence ID" value="KGN62827.1"/>
    <property type="molecule type" value="Genomic_DNA"/>
</dbReference>
<dbReference type="GO" id="GO:0048367">
    <property type="term" value="P:shoot system development"/>
    <property type="evidence" value="ECO:0007669"/>
    <property type="project" value="InterPro"/>
</dbReference>
<feature type="region of interest" description="Disordered" evidence="1">
    <location>
        <begin position="574"/>
        <end position="603"/>
    </location>
</feature>
<evidence type="ECO:0000256" key="1">
    <source>
        <dbReference type="SAM" id="MobiDB-lite"/>
    </source>
</evidence>
<feature type="region of interest" description="Disordered" evidence="1">
    <location>
        <begin position="246"/>
        <end position="279"/>
    </location>
</feature>
<organism evidence="2 3">
    <name type="scientific">Cucumis sativus</name>
    <name type="common">Cucumber</name>
    <dbReference type="NCBI Taxonomy" id="3659"/>
    <lineage>
        <taxon>Eukaryota</taxon>
        <taxon>Viridiplantae</taxon>
        <taxon>Streptophyta</taxon>
        <taxon>Embryophyta</taxon>
        <taxon>Tracheophyta</taxon>
        <taxon>Spermatophyta</taxon>
        <taxon>Magnoliopsida</taxon>
        <taxon>eudicotyledons</taxon>
        <taxon>Gunneridae</taxon>
        <taxon>Pentapetalae</taxon>
        <taxon>rosids</taxon>
        <taxon>fabids</taxon>
        <taxon>Cucurbitales</taxon>
        <taxon>Cucurbitaceae</taxon>
        <taxon>Benincaseae</taxon>
        <taxon>Cucumis</taxon>
    </lineage>
</organism>
<reference evidence="2 3" key="2">
    <citation type="journal article" date="2009" name="PLoS ONE">
        <title>An integrated genetic and cytogenetic map of the cucumber genome.</title>
        <authorList>
            <person name="Ren Y."/>
            <person name="Zhang Z."/>
            <person name="Liu J."/>
            <person name="Staub J.E."/>
            <person name="Han Y."/>
            <person name="Cheng Z."/>
            <person name="Li X."/>
            <person name="Lu J."/>
            <person name="Miao H."/>
            <person name="Kang H."/>
            <person name="Xie B."/>
            <person name="Gu X."/>
            <person name="Wang X."/>
            <person name="Du Y."/>
            <person name="Jin W."/>
            <person name="Huang S."/>
        </authorList>
    </citation>
    <scope>NUCLEOTIDE SEQUENCE [LARGE SCALE GENOMIC DNA]</scope>
    <source>
        <strain evidence="3">cv. 9930</strain>
    </source>
</reference>
<evidence type="ECO:0000313" key="3">
    <source>
        <dbReference type="Proteomes" id="UP000029981"/>
    </source>
</evidence>
<dbReference type="OrthoDB" id="754229at2759"/>
<dbReference type="GO" id="GO:0009910">
    <property type="term" value="P:negative regulation of flower development"/>
    <property type="evidence" value="ECO:0007669"/>
    <property type="project" value="InterPro"/>
</dbReference>
<protein>
    <recommendedName>
        <fullName evidence="4">Protein EMBRYONIC FLOWER 1-like</fullName>
    </recommendedName>
</protein>
<dbReference type="Proteomes" id="UP000029981">
    <property type="component" value="Chromosome 2"/>
</dbReference>
<dbReference type="Gramene" id="KGN62827">
    <property type="protein sequence ID" value="KGN62827"/>
    <property type="gene ID" value="Csa_2G375180"/>
</dbReference>
<reference evidence="2 3" key="4">
    <citation type="journal article" date="2011" name="BMC Genomics">
        <title>RNA-Seq improves annotation of protein-coding genes in the cucumber genome.</title>
        <authorList>
            <person name="Li Z."/>
            <person name="Zhang Z."/>
            <person name="Yan P."/>
            <person name="Huang S."/>
            <person name="Fei Z."/>
            <person name="Lin K."/>
        </authorList>
    </citation>
    <scope>NUCLEOTIDE SEQUENCE [LARGE SCALE GENOMIC DNA]</scope>
    <source>
        <strain evidence="3">cv. 9930</strain>
    </source>
</reference>
<feature type="region of interest" description="Disordered" evidence="1">
    <location>
        <begin position="975"/>
        <end position="1001"/>
    </location>
</feature>
<feature type="compositionally biased region" description="Low complexity" evidence="1">
    <location>
        <begin position="251"/>
        <end position="269"/>
    </location>
</feature>
<reference evidence="2 3" key="3">
    <citation type="journal article" date="2010" name="BMC Genomics">
        <title>Transcriptome sequencing and comparative analysis of cucumber flowers with different sex types.</title>
        <authorList>
            <person name="Guo S."/>
            <person name="Zheng Y."/>
            <person name="Joung J.G."/>
            <person name="Liu S."/>
            <person name="Zhang Z."/>
            <person name="Crasta O.R."/>
            <person name="Sobral B.W."/>
            <person name="Xu Y."/>
            <person name="Huang S."/>
            <person name="Fei Z."/>
        </authorList>
    </citation>
    <scope>NUCLEOTIDE SEQUENCE [LARGE SCALE GENOMIC DNA]</scope>
    <source>
        <strain evidence="3">cv. 9930</strain>
    </source>
</reference>
<dbReference type="GO" id="GO:0045892">
    <property type="term" value="P:negative regulation of DNA-templated transcription"/>
    <property type="evidence" value="ECO:0007669"/>
    <property type="project" value="InterPro"/>
</dbReference>
<dbReference type="PANTHER" id="PTHR35504:SF1">
    <property type="entry name" value="PROTEIN EMBRYONIC FLOWER 1"/>
    <property type="match status" value="1"/>
</dbReference>